<evidence type="ECO:0000313" key="1">
    <source>
        <dbReference type="EMBL" id="CAF5173544.1"/>
    </source>
</evidence>
<reference evidence="1" key="1">
    <citation type="submission" date="2021-02" db="EMBL/GenBank/DDBJ databases">
        <authorList>
            <person name="Nowell W R."/>
        </authorList>
    </citation>
    <scope>NUCLEOTIDE SEQUENCE</scope>
</reference>
<comment type="caution">
    <text evidence="1">The sequence shown here is derived from an EMBL/GenBank/DDBJ whole genome shotgun (WGS) entry which is preliminary data.</text>
</comment>
<dbReference type="EMBL" id="CAJOBI010313778">
    <property type="protein sequence ID" value="CAF5173544.1"/>
    <property type="molecule type" value="Genomic_DNA"/>
</dbReference>
<accession>A0A8S3GVS5</accession>
<proteinExistence type="predicted"/>
<gene>
    <name evidence="1" type="ORF">SMN809_LOCUS66655</name>
</gene>
<organism evidence="1 2">
    <name type="scientific">Rotaria magnacalcarata</name>
    <dbReference type="NCBI Taxonomy" id="392030"/>
    <lineage>
        <taxon>Eukaryota</taxon>
        <taxon>Metazoa</taxon>
        <taxon>Spiralia</taxon>
        <taxon>Gnathifera</taxon>
        <taxon>Rotifera</taxon>
        <taxon>Eurotatoria</taxon>
        <taxon>Bdelloidea</taxon>
        <taxon>Philodinida</taxon>
        <taxon>Philodinidae</taxon>
        <taxon>Rotaria</taxon>
    </lineage>
</organism>
<sequence>MNLGETNMISLSRTASFGSDNELKQQSQDAAKVTYDRHDISSLDKITQPLYQHPPVQTHHEQQPQTSVDIDEEPMAVHLETSWITDVSYGRASFIDPIQPLNAPKELTEPNFQALLLEELATATTAVNEQHATRLIESNDHRNKFEKIEQANRVPTVIYDTDWKNEEIKLFSNETEPDLQLAKENLLPNIEYQQARITNPKPILSREHYEYIENDPQEVA</sequence>
<name>A0A8S3GVS5_9BILA</name>
<feature type="non-terminal residue" evidence="1">
    <location>
        <position position="220"/>
    </location>
</feature>
<protein>
    <submittedName>
        <fullName evidence="1">Uncharacterized protein</fullName>
    </submittedName>
</protein>
<evidence type="ECO:0000313" key="2">
    <source>
        <dbReference type="Proteomes" id="UP000676336"/>
    </source>
</evidence>
<dbReference type="AlphaFoldDB" id="A0A8S3GVS5"/>
<dbReference type="Proteomes" id="UP000676336">
    <property type="component" value="Unassembled WGS sequence"/>
</dbReference>